<dbReference type="Proteomes" id="UP000044026">
    <property type="component" value="Unassembled WGS sequence"/>
</dbReference>
<dbReference type="AlphaFoldDB" id="A0A0B7HNE9"/>
<dbReference type="SUPFAM" id="SSF52266">
    <property type="entry name" value="SGNH hydrolase"/>
    <property type="match status" value="1"/>
</dbReference>
<dbReference type="GeneID" id="69580215"/>
<dbReference type="InterPro" id="IPR014982">
    <property type="entry name" value="GSCFA"/>
</dbReference>
<evidence type="ECO:0000313" key="1">
    <source>
        <dbReference type="EMBL" id="CEN40159.1"/>
    </source>
</evidence>
<reference evidence="1 2" key="1">
    <citation type="submission" date="2015-01" db="EMBL/GenBank/DDBJ databases">
        <authorList>
            <person name="Xiang T."/>
            <person name="Song Y."/>
            <person name="Huang L."/>
            <person name="Wang B."/>
            <person name="Wu P."/>
        </authorList>
    </citation>
    <scope>NUCLEOTIDE SEQUENCE [LARGE SCALE GENOMIC DNA]</scope>
    <source>
        <strain evidence="1 2">Cc12</strain>
    </source>
</reference>
<dbReference type="InterPro" id="IPR036514">
    <property type="entry name" value="SGNH_hydro_sf"/>
</dbReference>
<proteinExistence type="predicted"/>
<accession>A0A0B7HNE9</accession>
<dbReference type="RefSeq" id="WP_042001584.1">
    <property type="nucleotide sequence ID" value="NZ_BOQJ01000024.1"/>
</dbReference>
<sequence length="315" mass="36631">MIFRTAFDFPKTLNNIDYHSKLVCLGSCFADNIGKQLLEYKFQVVVNPFGVLFHPLAIARILERVVKKQYYNSSDFFQHNELWHNFEVHSQLSAPTLEQATHKTNYALSLLSNALTQSKYVFITLGTAWTYWLDTTIVVANCHKMPQELFTKRLLSVTDIVLSLEEIITQLGELNPEAKVVFTVSPVRHLKDGFIENQRSKSHLIAAIHQVCDTCPKASYFPAYEILMDELRDYRFYADDMIHPSKMAIDYIWERFCEMYFTSKTLADMKQVASIIKGLNHKPFNPNTIAHKRFIHNLNEKINILKNKFPFMDFS</sequence>
<gene>
    <name evidence="1" type="ORF">CCAN12_780036</name>
</gene>
<dbReference type="Pfam" id="PF08885">
    <property type="entry name" value="GSCFA"/>
    <property type="match status" value="1"/>
</dbReference>
<dbReference type="EMBL" id="CDOE01000076">
    <property type="protein sequence ID" value="CEN40159.1"/>
    <property type="molecule type" value="Genomic_DNA"/>
</dbReference>
<organism evidence="1 2">
    <name type="scientific">Capnocytophaga canimorsus</name>
    <dbReference type="NCBI Taxonomy" id="28188"/>
    <lineage>
        <taxon>Bacteria</taxon>
        <taxon>Pseudomonadati</taxon>
        <taxon>Bacteroidota</taxon>
        <taxon>Flavobacteriia</taxon>
        <taxon>Flavobacteriales</taxon>
        <taxon>Flavobacteriaceae</taxon>
        <taxon>Capnocytophaga</taxon>
    </lineage>
</organism>
<evidence type="ECO:0000313" key="2">
    <source>
        <dbReference type="Proteomes" id="UP000044026"/>
    </source>
</evidence>
<name>A0A0B7HNE9_9FLAO</name>
<dbReference type="GO" id="GO:0016788">
    <property type="term" value="F:hydrolase activity, acting on ester bonds"/>
    <property type="evidence" value="ECO:0007669"/>
    <property type="project" value="UniProtKB-ARBA"/>
</dbReference>
<dbReference type="Gene3D" id="3.40.50.1110">
    <property type="entry name" value="SGNH hydrolase"/>
    <property type="match status" value="1"/>
</dbReference>
<protein>
    <submittedName>
        <fullName evidence="1">Uncharacterized protein</fullName>
    </submittedName>
</protein>